<feature type="disulfide bond" evidence="17">
    <location>
        <begin position="2267"/>
        <end position="2276"/>
    </location>
</feature>
<dbReference type="Gene3D" id="2.10.50.10">
    <property type="entry name" value="Tumor Necrosis Factor Receptor, subunit A, domain 2"/>
    <property type="match status" value="33"/>
</dbReference>
<dbReference type="GO" id="GO:0009986">
    <property type="term" value="C:cell surface"/>
    <property type="evidence" value="ECO:0007669"/>
    <property type="project" value="TreeGrafter"/>
</dbReference>
<dbReference type="GO" id="GO:0003002">
    <property type="term" value="P:regionalization"/>
    <property type="evidence" value="ECO:0007669"/>
    <property type="project" value="UniProtKB-ARBA"/>
</dbReference>
<dbReference type="InterPro" id="IPR013320">
    <property type="entry name" value="ConA-like_dom_sf"/>
</dbReference>
<keyword evidence="12" id="KW-0106">Calcium</keyword>
<dbReference type="InterPro" id="IPR000152">
    <property type="entry name" value="EGF-type_Asp/Asn_hydroxyl_site"/>
</dbReference>
<dbReference type="InterPro" id="IPR026823">
    <property type="entry name" value="cEGF"/>
</dbReference>
<dbReference type="PROSITE" id="PS50068">
    <property type="entry name" value="LDLRA_2"/>
    <property type="match status" value="1"/>
</dbReference>
<keyword evidence="6 17" id="KW-0245">EGF-like domain</keyword>
<dbReference type="InterPro" id="IPR000436">
    <property type="entry name" value="Sushi_SCR_CCP_dom"/>
</dbReference>
<comment type="caution">
    <text evidence="17">Lacks conserved residue(s) required for the propagation of feature annotation.</text>
</comment>
<dbReference type="SMART" id="SM00042">
    <property type="entry name" value="CUB"/>
    <property type="match status" value="2"/>
</dbReference>
<evidence type="ECO:0000313" key="23">
    <source>
        <dbReference type="Proteomes" id="UP000749559"/>
    </source>
</evidence>
<feature type="disulfide bond" evidence="17">
    <location>
        <begin position="1799"/>
        <end position="1808"/>
    </location>
</feature>
<dbReference type="SUPFAM" id="SSF56436">
    <property type="entry name" value="C-type lectin-like"/>
    <property type="match status" value="1"/>
</dbReference>
<dbReference type="InterPro" id="IPR035976">
    <property type="entry name" value="Sushi/SCR/CCP_sf"/>
</dbReference>
<dbReference type="InterPro" id="IPR009030">
    <property type="entry name" value="Growth_fac_rcpt_cys_sf"/>
</dbReference>
<evidence type="ECO:0000256" key="14">
    <source>
        <dbReference type="ARBA" id="ARBA00023136"/>
    </source>
</evidence>
<evidence type="ECO:0000256" key="12">
    <source>
        <dbReference type="ARBA" id="ARBA00022837"/>
    </source>
</evidence>
<dbReference type="PROSITE" id="PS50923">
    <property type="entry name" value="SUSHI"/>
    <property type="match status" value="5"/>
</dbReference>
<evidence type="ECO:0000256" key="3">
    <source>
        <dbReference type="ARBA" id="ARBA00022473"/>
    </source>
</evidence>
<dbReference type="PROSITE" id="PS50948">
    <property type="entry name" value="PAN"/>
    <property type="match status" value="1"/>
</dbReference>
<dbReference type="Pfam" id="PF12662">
    <property type="entry name" value="cEGF"/>
    <property type="match status" value="1"/>
</dbReference>
<dbReference type="SUPFAM" id="SSF57535">
    <property type="entry name" value="Complement control module/SCR domain"/>
    <property type="match status" value="6"/>
</dbReference>
<sequence>MLQQHHGFWLYVVLMICCLVQTDLVIGTNMNSGTIYNGISVSGYSVQYHIKTEYIHNCPEGWFSGSTQCYKLFEEQLRWNDALTTCRNYDAELVHIHGILENEGIGSAFEWSLNDTAIWTGFKGQISINDLEGSDVMWSDGTSASVLEGFWAPGQPDSTLGECVALKQTRLVDGTYPWTYTFCNEKLPFMCERLAEMQGYQRCGNGDLVFTNYTCDIIGDCEDQSDESVCPELCHHYLTGANGTVNVTSSSYKAFANCQWILEGPPGTKVTIHFDESNFDTEYLSDIVNVWIGGSALAKSKMVAELSGSIMGQQMEFISKNNFAMVTFNADASVQGSGFVFTWTSKPYNCGGALTANETSIELSSPSEGGVYVGGLDCEWYITVQPGVDSYISLEMLSLDLDHLSGDTLEILDGNKRDSRVLASYSETLDPVLVQSSGGSVLVRFYTRSHLKAAGFQLKYSNSQDLKLANDVYSGQVHSNGLGANPYPSQYASNITVNTLDLIPGTVYFNYVNLGEGDFIKVFDTSGGSPTLLGELSRVNTSFAATYNNGSFSVQMTTDVIDNANGYAYTFSRDCPDIALGFSSDTIINTSASNIGSYKSYMSNSTITCSVGHVFKQQYYIGTTSVSMECRYKGVWDIHHYPNCMGAYCGAPPKVEHGYVYTSTGVTYNLTATYRCFGVYFLVGSPSITCQANGTWTTAPACEASTCPVISNVSNALKSLLFGDGTEYGSLYKYECQPGFQMEGAPLNLCTQTGWSEALPTCSRLKCSKPEIENGRVTTSMRIYYNDQVTIECDAGYKILTTNMTICNENQTFTDLPVCQDVDECSGNLDNCQHECSNTMGSFTCSCKPGYNLEPDNFTCTDINECAQVNPIAQMGCSQTCNNIPGSYYCSCFNGYVLYDSPGISSINLANSEDGLREGDVYYINHTCVRVQCLTPSLVIPYGVALSTNQMYYYEDTLSYQCDIGYLPQEVTIITCGINAEWDNAPPTCTAATCKSSNFNHTLYAPTSVTPKGDVLYEKGVNMTCSTGLPTPTLHTRECVYNKLNKQYELQGNSLECPVVSCGRPDRIPGSEPYAYPNTLYGSSFTVTCKQLYTLRGNSSLGDNRVHCTQHGSWDYGTLRCKGLTCQDPGTPPDGIQQATTYEEGEVVSYTCERRGYTPYPPEPLQCFTTPDNTSVEWRRITMDRNIASMPLVPTCIDVEAPVVNCTVPLIKTTPYGNISSLFVPPMITDNSGLVASVSITPLGFHGDELIVENIDVVYMATDHAGNSANCSISIIVEEIFMNPTIQCPESYRMFLDVTGPNAVNLTERMASVNSSYGSTRITFEPSFVNATTLPLPIDVTATATDVTGLNASCTFQVVATASPCHPDLLTAPANGVKTCVATGSNGWNCTISCNPGYTFYDINQTTTYTCNGSSWIPKVVPPGCVTSVVTPSYNIEYRLKYQTTSESINDTCANISYNELLNRLNNLTDPKTSFETLCKADDGGYTVDLTFFQVDSLEGQPTSGPYWLLPVPLKNQVHFIYRIVQKYTPLQYSLQPYTECLSAMEDLSIRNYDSRLVDFFSGVNEIQVADCPFITGTHQNMIDVGFECPGNLLIRDENNTRLCLPCPVGYYNGGNGTVCTQCPLGTFQNLTGQSECMSCPDGQWTHGLGSTSSQECIAECSPGKVSDTRLPPCHSCPYNSYSLNSTMCRTCPFNHITRQDATSSILGCFGECPLGSYSKDGYSTNGTCTLCPSHFYQNQTGQTSCIECPNDKAVLAGGSSSLSDCGTTYPDGQELCNPSPCQNNGVCSIVNHIAQCHCMPGFTGAFCAENIDDCASQPCFHGATCMDGIDSFNCTCLPGFNGTLCEDQIDGCVSNQCQNDAMCQDLDLGYNCLCPQGEGLTGVLCNVTNDPCNITSPCSSHGNCSAISPARYICDCFLGYSGATCQIANDFGYIWHTISDTCHVGSSEYVLTGIDNAAKCKQRCDDEETFQCLSIHYKVDELICTLYTADSKAVSLNTTCPGYIYAERSTDECASSPCLNGGTCNDFHNAFNCSCPPGYSGPRCEVRGDPCVGEMCNNAGSCVDLYASNNTICVCNVTGESPLCVPQNYCENITCQNGGICENGTGTHNCTCMPGYSGSFCQHNIDDCVGHLCENGATCVDDIGNYSCTCTPGFENTMCNVNINECQDGGCVANGTKNCTDLIDDFECTCRQGYTGRFCQVDINECDSFPCRHNASCHDLVNDYSCTCQEGWTGKQCDDIIQTCTPGLCDNNATCIDLFNDYLCICPAGVFGRNCSSAPDLCASSNPCIHGVCSVVAGDTKCTCSEAPTCDYSDPGSRKPCGGAGILEADCIDKLGCCYDNSSSVPFPEARCFRKLPGYTGAGCEYEVDMCSLNTTCLNGGTCVMEDNYHKCICDTGFTGFSCETNIYDCPVNACGNGTCIDGTGKYCCKCDDVTMTGQMCNKAIVYDYSMYFYSANKDATAILNCPFTLSPTQITIFVQVRYAKPGDTGTYLTLFGSSSGVDTKDEKELIRLDDTGVYVSFGTSSKSAQFQGVHINDGKWHFVMVSWNTVTGEVSLWWDGIKYGILRNYAIGGSLPQYGWTVLGSKYNLTSSSAIPNMGFNGYLSNVFVLNRIYDYNNDVEAVEKNRNFIQTNGLALHWTGYESIGAVQNINGSAVADTTSQMVENTDRDAPEVIFCPDDIYHFSDERISVINWPEPQFSDGNIYKNYRPDESLSWGEYHVVYLAEDSSNNVAQCNFKVYISNWRCDTPAVPVGGNQSCFNNSQLYGCTTNCLLSSQISCNPVPNLYTCSAAASWNPLMPSMFQYEECTDLLPLKTLSSFGVNYTLMTLQGEAQKMGLMNRIKGVFVDLNQTFPGLCEDPLCSSINVTFNCIENLACFITVELNYVPVELMSANETITPKDLIVREVYTNNKLDFSTSIPSTPEWVPDLTTFRILDESTCPPGQQSNAGQCTECCLGTYFDVTTETCLDCPFDSYQNQTGQFQCVTCPVNTTTEFKGTGSQSLCYEVCPAGSFFNTSSLQCELCQSDFHQNITGQFTCEPCPVGKITVSSGAISAALCFDPCIPGYELQPNGSCIACAVGFYRQDEDQCQECSTGFITPSSAANSSVLCNIADCGPGLYRNVTENRCYSCPLGEYQPMKWQTSCMSCDSGYTTRSSGATLITQCEFTCPDGEEVVANGTCRGCPLGFYKNSTFDVFGMCLLCPDNTTTLDVNSTTVTDCGLRDCSPGYFYNAVTDECQTCAIGSYNENRRQTMCQSCPANYTTTNNASSALSDCQFYCQTGYEVGAVNETCRICPRGTYKNNSLDGIFSTCLTCPMGMTTANNGSSVIDQCNIVACSAGSYHNVTSNTCHPCSKGSYQPDSLQETCILCDSSYTTRTNGSVNVTACIFYCPSGEEVNGSLCQGCPVGKYKDNTIDEFGVCQPCNNSYTTLSVNSTSASDCSIVSCGPGEFRNESGNVCEPCPRSSYQPEALQTSCIPCMMNQTTVGVGSNASSDCLIFCPSGYQVNGSTCQACEIGEYKNNLEDDLGMCQSCPPNFITYGRNSTSLDQCNILSCGKGFYLNVTLNQCFPCEKGSYQPARWQTECILCNASYTTVGLQATNASACTFYCPSGYEVNATNCAGCPRGTYKDNNVDELSMCQTCPSGFITAGTNATSEAQCTIPACEAGQFLNETENSCQLCPVGTYQTDVWQNSCISCSTNYTTNTTGADNNSYCTFYCPSGSEIIPNTESCRKCGREFYKDNSLDIFSTCQLCPGSNITGTVGATSVAECSLPSCYPGTYLDVSSNACEPCPVGEFQSEKWQISCMACPAKYSTVGEGASNSSQCKYVCPDGAEEGSSNGTCVDCLQGFYKDNTIDRFSCLGCPQDRITTGNGSTSVAQCSLLSCSAGRYYNSSSDSCQDCPVGSYQSERNQITCIVCTTNYTTLSNGSSQAADCQFYCPSGYEHNATIGAQSCEVCPRETYKSNNNSLFDSCQPCTAGFIATQEGATDKQQCTVRDCGPGTYLNTSENVCVNCSIGSYQSTKWQTQCSSCPVNYTTSFEGSTRQADCTFFCPSGYESNVTTRTCMMCERGTYKDNIEDVFGVCQACPEGYITPNNGATSSADCSILSCEAGTYRNVSNNTCVFCPVGTYQPDQWQTSCTACPVNYTTTHEGNVNQTACAFYCPPGYEVGSGFEQCDICPQGSFSNRTVDVFGVCEMCPPATTTTNIGAASLAECNIAACDPGSYLNISSNMCMGCPVGSYQPSKWQTQCIQCSTNFTTSSMGSNSSSDCLFYCPAGFEKEVGNNSCVICSVGEYRSSNDVFGDCQMCPLGFITPLPGAVSQTNCNIVACKAGTYRNTTTNICEDCPVGTYQSSKWQDGCTTCPSSYTTNSTGKTQQADCSFYCPSGYESQGLLCQGCPRGSYKDNADNIFGVCQTCPSDTTTENVNTTSKAGCNQAACGAGQYRDTVNNTCKSCAIGFYQPTIWQDACLQCGASETTAQEASTDQSQCLFYCSSGYEVTGTRQCSGCLRGEYKDNTVDTFGSCTPCPAGNTTRGINSTSLADCNIDACVPGESLDSSSSMCKPCPVGQYQANSLADTCNQCPLYQTTAGSGSTSLADCYLHCPIGMENSTGTCQDCAVGFYKTTEGAYPCTQCPTEKITPSTGATNQSQCNIDDCNAGKQYSPELQTCVACPVGSYRDKSEGLQCTVCPIAFYTAGNGSTSVADCNIANCQAGTYRHEPSNTCLNCPWDTYQDEARQSVCKPCGPGLKVWAVSSTNSSDCISSDECTNGEATCHPDATCTDVSGSPGFTCACNTGFLGDGITCTHQCVNSPCQNKAICERTTLGKGYNCICSDRYSGDVCEIRLPEDPSARLGTDLIIGAAVGVPILIILAVLIIVACTAKFYRKRRSNPPSYSDMSYKNTLYNSKASYDSKVMSLPGVGVASLPLFQAQKPVRPPYFDDTEDGPDSPNNSPSSRIDAKSVSTYQTFDPKFGNFIR</sequence>
<dbReference type="GO" id="GO:0048468">
    <property type="term" value="P:cell development"/>
    <property type="evidence" value="ECO:0007669"/>
    <property type="project" value="UniProtKB-ARBA"/>
</dbReference>
<dbReference type="PANTHER" id="PTHR24046:SF5">
    <property type="entry name" value="EGF-LIKE DOMAIN-CONTAINING PROTEIN"/>
    <property type="match status" value="1"/>
</dbReference>
<dbReference type="InterPro" id="IPR052071">
    <property type="entry name" value="SCUB_EGF-like_domain"/>
</dbReference>
<evidence type="ECO:0000256" key="20">
    <source>
        <dbReference type="SAM" id="MobiDB-lite"/>
    </source>
</evidence>
<dbReference type="Proteomes" id="UP000749559">
    <property type="component" value="Unassembled WGS sequence"/>
</dbReference>
<dbReference type="InterPro" id="IPR000859">
    <property type="entry name" value="CUB_dom"/>
</dbReference>
<dbReference type="InterPro" id="IPR035914">
    <property type="entry name" value="Sperma_CUB_dom_sf"/>
</dbReference>
<evidence type="ECO:0000256" key="18">
    <source>
        <dbReference type="PROSITE-ProRule" id="PRU00124"/>
    </source>
</evidence>
<comment type="caution">
    <text evidence="22">The sequence shown here is derived from an EMBL/GenBank/DDBJ whole genome shotgun (WGS) entry which is preliminary data.</text>
</comment>
<feature type="disulfide bond" evidence="19">
    <location>
        <begin position="707"/>
        <end position="750"/>
    </location>
</feature>
<dbReference type="GO" id="GO:0007165">
    <property type="term" value="P:signal transduction"/>
    <property type="evidence" value="ECO:0007669"/>
    <property type="project" value="TreeGrafter"/>
</dbReference>
<keyword evidence="14 21" id="KW-0472">Membrane</keyword>
<dbReference type="SUPFAM" id="SSF49899">
    <property type="entry name" value="Concanavalin A-like lectins/glucanases"/>
    <property type="match status" value="1"/>
</dbReference>
<feature type="disulfide bond" evidence="17">
    <location>
        <begin position="2036"/>
        <end position="2045"/>
    </location>
</feature>
<evidence type="ECO:0000256" key="19">
    <source>
        <dbReference type="PROSITE-ProRule" id="PRU00302"/>
    </source>
</evidence>
<dbReference type="GO" id="GO:0008593">
    <property type="term" value="P:regulation of Notch signaling pathway"/>
    <property type="evidence" value="ECO:0007669"/>
    <property type="project" value="UniProtKB-ARBA"/>
</dbReference>
<feature type="transmembrane region" description="Helical" evidence="21">
    <location>
        <begin position="7"/>
        <end position="26"/>
    </location>
</feature>
<dbReference type="PROSITE" id="PS01180">
    <property type="entry name" value="CUB"/>
    <property type="match status" value="2"/>
</dbReference>
<keyword evidence="19" id="KW-0768">Sushi</keyword>
<evidence type="ECO:0000256" key="1">
    <source>
        <dbReference type="ARBA" id="ARBA00004247"/>
    </source>
</evidence>
<dbReference type="InterPro" id="IPR024731">
    <property type="entry name" value="NELL2-like_EGF"/>
</dbReference>
<evidence type="ECO:0000256" key="10">
    <source>
        <dbReference type="ARBA" id="ARBA00022737"/>
    </source>
</evidence>
<dbReference type="EMBL" id="CAIIXF020000009">
    <property type="protein sequence ID" value="CAH1794302.1"/>
    <property type="molecule type" value="Genomic_DNA"/>
</dbReference>
<name>A0A8J1U4S9_OWEFU</name>
<dbReference type="Pfam" id="PF02494">
    <property type="entry name" value="HYR"/>
    <property type="match status" value="2"/>
</dbReference>
<keyword evidence="8 21" id="KW-0812">Transmembrane</keyword>
<dbReference type="PROSITE" id="PS00022">
    <property type="entry name" value="EGF_1"/>
    <property type="match status" value="10"/>
</dbReference>
<feature type="region of interest" description="Disordered" evidence="20">
    <location>
        <begin position="4935"/>
        <end position="4964"/>
    </location>
</feature>
<keyword evidence="15 17" id="KW-1015">Disulfide bond</keyword>
<feature type="disulfide bond" evidence="17">
    <location>
        <begin position="2151"/>
        <end position="2160"/>
    </location>
</feature>
<dbReference type="Gene3D" id="2.10.25.10">
    <property type="entry name" value="Laminin"/>
    <property type="match status" value="14"/>
</dbReference>
<organism evidence="22 23">
    <name type="scientific">Owenia fusiformis</name>
    <name type="common">Polychaete worm</name>
    <dbReference type="NCBI Taxonomy" id="6347"/>
    <lineage>
        <taxon>Eukaryota</taxon>
        <taxon>Metazoa</taxon>
        <taxon>Spiralia</taxon>
        <taxon>Lophotrochozoa</taxon>
        <taxon>Annelida</taxon>
        <taxon>Polychaeta</taxon>
        <taxon>Sedentaria</taxon>
        <taxon>Canalipalpata</taxon>
        <taxon>Sabellida</taxon>
        <taxon>Oweniida</taxon>
        <taxon>Oweniidae</taxon>
        <taxon>Owenia</taxon>
    </lineage>
</organism>
<dbReference type="CDD" id="cd00037">
    <property type="entry name" value="CLECT"/>
    <property type="match status" value="1"/>
</dbReference>
<dbReference type="GO" id="GO:0080090">
    <property type="term" value="P:regulation of primary metabolic process"/>
    <property type="evidence" value="ECO:0007669"/>
    <property type="project" value="UniProtKB-ARBA"/>
</dbReference>
<dbReference type="Gene3D" id="2.10.70.10">
    <property type="entry name" value="Complement Module, domain 1"/>
    <property type="match status" value="5"/>
</dbReference>
<dbReference type="GO" id="GO:0030182">
    <property type="term" value="P:neuron differentiation"/>
    <property type="evidence" value="ECO:0007669"/>
    <property type="project" value="UniProtKB-ARBA"/>
</dbReference>
<dbReference type="InterPro" id="IPR011641">
    <property type="entry name" value="Tyr-kin_ephrin_A/B_rcpt-like"/>
</dbReference>
<dbReference type="PROSITE" id="PS50825">
    <property type="entry name" value="HYR"/>
    <property type="match status" value="2"/>
</dbReference>
<dbReference type="Pfam" id="PF00084">
    <property type="entry name" value="Sushi"/>
    <property type="match status" value="5"/>
</dbReference>
<evidence type="ECO:0000256" key="8">
    <source>
        <dbReference type="ARBA" id="ARBA00022692"/>
    </source>
</evidence>
<feature type="disulfide bond" evidence="17">
    <location>
        <begin position="2395"/>
        <end position="2404"/>
    </location>
</feature>
<evidence type="ECO:0000256" key="5">
    <source>
        <dbReference type="ARBA" id="ARBA00022525"/>
    </source>
</evidence>
<dbReference type="SMART" id="SM00181">
    <property type="entry name" value="EGF"/>
    <property type="match status" value="26"/>
</dbReference>
<dbReference type="GO" id="GO:0051093">
    <property type="term" value="P:negative regulation of developmental process"/>
    <property type="evidence" value="ECO:0007669"/>
    <property type="project" value="UniProtKB-ARBA"/>
</dbReference>
<dbReference type="GO" id="GO:0016324">
    <property type="term" value="C:apical plasma membrane"/>
    <property type="evidence" value="ECO:0007669"/>
    <property type="project" value="UniProtKB-SubCell"/>
</dbReference>
<dbReference type="SMART" id="SM00179">
    <property type="entry name" value="EGF_CA"/>
    <property type="match status" value="14"/>
</dbReference>
<dbReference type="SUPFAM" id="SSF49854">
    <property type="entry name" value="Spermadhesin, CUB domain"/>
    <property type="match status" value="2"/>
</dbReference>
<dbReference type="InterPro" id="IPR001881">
    <property type="entry name" value="EGF-like_Ca-bd_dom"/>
</dbReference>
<dbReference type="PROSITE" id="PS00010">
    <property type="entry name" value="ASX_HYDROXYL"/>
    <property type="match status" value="8"/>
</dbReference>
<feature type="disulfide bond" evidence="17">
    <location>
        <begin position="4814"/>
        <end position="4831"/>
    </location>
</feature>
<dbReference type="SMART" id="SM00208">
    <property type="entry name" value="TNFR"/>
    <property type="match status" value="11"/>
</dbReference>
<dbReference type="SMART" id="SM00032">
    <property type="entry name" value="CCP"/>
    <property type="match status" value="7"/>
</dbReference>
<dbReference type="InterPro" id="IPR003609">
    <property type="entry name" value="Pan_app"/>
</dbReference>
<dbReference type="OrthoDB" id="6287073at2759"/>
<evidence type="ECO:0000256" key="2">
    <source>
        <dbReference type="ARBA" id="ARBA00004613"/>
    </source>
</evidence>
<dbReference type="Pfam" id="PF12661">
    <property type="entry name" value="hEGF"/>
    <property type="match status" value="3"/>
</dbReference>
<dbReference type="InterPro" id="IPR016187">
    <property type="entry name" value="CTDL_fold"/>
</dbReference>
<dbReference type="InterPro" id="IPR016186">
    <property type="entry name" value="C-type_lectin-like/link_sf"/>
</dbReference>
<keyword evidence="5" id="KW-0964">Secreted</keyword>
<keyword evidence="23" id="KW-1185">Reference proteome</keyword>
<dbReference type="CDD" id="cd00033">
    <property type="entry name" value="CCP"/>
    <property type="match status" value="4"/>
</dbReference>
<dbReference type="Gene3D" id="3.10.100.10">
    <property type="entry name" value="Mannose-Binding Protein A, subunit A"/>
    <property type="match status" value="1"/>
</dbReference>
<dbReference type="InterPro" id="IPR018097">
    <property type="entry name" value="EGF_Ca-bd_CS"/>
</dbReference>
<dbReference type="InterPro" id="IPR002172">
    <property type="entry name" value="LDrepeatLR_classA_rpt"/>
</dbReference>
<dbReference type="FunFam" id="2.10.25.10:FF:000565">
    <property type="entry name" value="Predicted protein"/>
    <property type="match status" value="1"/>
</dbReference>
<dbReference type="FunFam" id="2.10.25.10:FF:000472">
    <property type="entry name" value="Uncharacterized protein, isoform A"/>
    <property type="match status" value="2"/>
</dbReference>
<feature type="disulfide bond" evidence="17">
    <location>
        <begin position="2191"/>
        <end position="2200"/>
    </location>
</feature>
<gene>
    <name evidence="22" type="ORF">OFUS_LOCUS19021</name>
</gene>
<dbReference type="PROSITE" id="PS01186">
    <property type="entry name" value="EGF_2"/>
    <property type="match status" value="11"/>
</dbReference>
<dbReference type="CDD" id="cd00041">
    <property type="entry name" value="CUB"/>
    <property type="match status" value="2"/>
</dbReference>
<keyword evidence="9" id="KW-0732">Signal</keyword>
<dbReference type="Gene3D" id="2.60.120.290">
    <property type="entry name" value="Spermadhesin, CUB domain"/>
    <property type="match status" value="2"/>
</dbReference>
<dbReference type="PANTHER" id="PTHR24046">
    <property type="entry name" value="SIGNAL PEPTIDE, CUB AND EGF-LIKE DOMAIN-CONTAINING"/>
    <property type="match status" value="1"/>
</dbReference>
<dbReference type="CDD" id="cd00054">
    <property type="entry name" value="EGF_CA"/>
    <property type="match status" value="9"/>
</dbReference>
<dbReference type="PROSITE" id="PS50041">
    <property type="entry name" value="C_TYPE_LECTIN_2"/>
    <property type="match status" value="1"/>
</dbReference>
<accession>A0A8J1U4S9</accession>
<keyword evidence="3" id="KW-0217">Developmental protein</keyword>
<dbReference type="FunFam" id="2.10.25.10:FF:000006">
    <property type="entry name" value="Versican core protein-like isoform 1"/>
    <property type="match status" value="1"/>
</dbReference>
<evidence type="ECO:0000256" key="4">
    <source>
        <dbReference type="ARBA" id="ARBA00022475"/>
    </source>
</evidence>
<dbReference type="Pfam" id="PF00431">
    <property type="entry name" value="CUB"/>
    <property type="match status" value="2"/>
</dbReference>
<keyword evidence="7" id="KW-0597">Phosphoprotein</keyword>
<feature type="disulfide bond" evidence="19">
    <location>
        <begin position="933"/>
        <end position="976"/>
    </location>
</feature>
<evidence type="ECO:0000256" key="16">
    <source>
        <dbReference type="ARBA" id="ARBA00023180"/>
    </source>
</evidence>
<dbReference type="FunFam" id="2.10.25.10:FF:000005">
    <property type="entry name" value="Fibrillin 2"/>
    <property type="match status" value="1"/>
</dbReference>
<evidence type="ECO:0000256" key="15">
    <source>
        <dbReference type="ARBA" id="ARBA00023157"/>
    </source>
</evidence>
<feature type="disulfide bond" evidence="17">
    <location>
        <begin position="2229"/>
        <end position="2238"/>
    </location>
</feature>
<evidence type="ECO:0000256" key="9">
    <source>
        <dbReference type="ARBA" id="ARBA00022729"/>
    </source>
</evidence>
<feature type="disulfide bond" evidence="17">
    <location>
        <begin position="4775"/>
        <end position="4792"/>
    </location>
</feature>
<reference evidence="22" key="1">
    <citation type="submission" date="2022-03" db="EMBL/GenBank/DDBJ databases">
        <authorList>
            <person name="Martin C."/>
        </authorList>
    </citation>
    <scope>NUCLEOTIDE SEQUENCE</scope>
</reference>
<keyword evidence="16" id="KW-0325">Glycoprotein</keyword>
<comment type="subcellular location">
    <subcellularLocation>
        <location evidence="1">Apical cell membrane</location>
        <topology evidence="1">Single-pass type I membrane protein</topology>
    </subcellularLocation>
    <subcellularLocation>
        <location evidence="2">Secreted</location>
    </subcellularLocation>
</comment>
<feature type="transmembrane region" description="Helical" evidence="21">
    <location>
        <begin position="4858"/>
        <end position="4880"/>
    </location>
</feature>
<feature type="disulfide bond" evidence="17">
    <location>
        <begin position="2076"/>
        <end position="2085"/>
    </location>
</feature>
<dbReference type="InterPro" id="IPR003410">
    <property type="entry name" value="HYR_dom"/>
</dbReference>
<feature type="disulfide bond" evidence="17">
    <location>
        <begin position="1917"/>
        <end position="1926"/>
    </location>
</feature>
<feature type="disulfide bond" evidence="19">
    <location>
        <begin position="962"/>
        <end position="989"/>
    </location>
</feature>
<dbReference type="GO" id="GO:0005509">
    <property type="term" value="F:calcium ion binding"/>
    <property type="evidence" value="ECO:0007669"/>
    <property type="project" value="InterPro"/>
</dbReference>
<proteinExistence type="predicted"/>
<dbReference type="SMART" id="SM01411">
    <property type="entry name" value="Ephrin_rec_like"/>
    <property type="match status" value="36"/>
</dbReference>
<evidence type="ECO:0000256" key="13">
    <source>
        <dbReference type="ARBA" id="ARBA00022989"/>
    </source>
</evidence>
<dbReference type="SUPFAM" id="SSF57196">
    <property type="entry name" value="EGF/Laminin"/>
    <property type="match status" value="11"/>
</dbReference>
<dbReference type="PROSITE" id="PS50026">
    <property type="entry name" value="EGF_3"/>
    <property type="match status" value="15"/>
</dbReference>
<dbReference type="Gene3D" id="2.60.120.200">
    <property type="match status" value="1"/>
</dbReference>
<keyword evidence="13 21" id="KW-1133">Transmembrane helix</keyword>
<keyword evidence="11" id="KW-0221">Differentiation</keyword>
<evidence type="ECO:0000313" key="22">
    <source>
        <dbReference type="EMBL" id="CAH1794302.1"/>
    </source>
</evidence>
<dbReference type="SMART" id="SM00034">
    <property type="entry name" value="CLECT"/>
    <property type="match status" value="1"/>
</dbReference>
<dbReference type="GO" id="GO:0060255">
    <property type="term" value="P:regulation of macromolecule metabolic process"/>
    <property type="evidence" value="ECO:0007669"/>
    <property type="project" value="UniProtKB-ARBA"/>
</dbReference>
<feature type="disulfide bond" evidence="17">
    <location>
        <begin position="2113"/>
        <end position="2122"/>
    </location>
</feature>
<evidence type="ECO:0000256" key="17">
    <source>
        <dbReference type="PROSITE-ProRule" id="PRU00076"/>
    </source>
</evidence>
<feature type="disulfide bond" evidence="17">
    <location>
        <begin position="2172"/>
        <end position="2189"/>
    </location>
</feature>
<evidence type="ECO:0000256" key="7">
    <source>
        <dbReference type="ARBA" id="ARBA00022553"/>
    </source>
</evidence>
<dbReference type="InterPro" id="IPR013032">
    <property type="entry name" value="EGF-like_CS"/>
</dbReference>
<dbReference type="GO" id="GO:0009967">
    <property type="term" value="P:positive regulation of signal transduction"/>
    <property type="evidence" value="ECO:0007669"/>
    <property type="project" value="UniProtKB-ARBA"/>
</dbReference>
<feature type="disulfide bond" evidence="17">
    <location>
        <begin position="4833"/>
        <end position="4842"/>
    </location>
</feature>
<dbReference type="Pfam" id="PF12947">
    <property type="entry name" value="EGF_3"/>
    <property type="match status" value="1"/>
</dbReference>
<feature type="disulfide bond" evidence="18">
    <location>
        <begin position="215"/>
        <end position="230"/>
    </location>
</feature>
<dbReference type="GO" id="GO:0048592">
    <property type="term" value="P:eye morphogenesis"/>
    <property type="evidence" value="ECO:0007669"/>
    <property type="project" value="UniProtKB-ARBA"/>
</dbReference>
<dbReference type="InterPro" id="IPR000742">
    <property type="entry name" value="EGF"/>
</dbReference>
<feature type="disulfide bond" evidence="17">
    <location>
        <begin position="1837"/>
        <end position="1846"/>
    </location>
</feature>
<evidence type="ECO:0000256" key="21">
    <source>
        <dbReference type="SAM" id="Phobius"/>
    </source>
</evidence>
<dbReference type="GO" id="GO:0005615">
    <property type="term" value="C:extracellular space"/>
    <property type="evidence" value="ECO:0007669"/>
    <property type="project" value="TreeGrafter"/>
</dbReference>
<evidence type="ECO:0000256" key="6">
    <source>
        <dbReference type="ARBA" id="ARBA00022536"/>
    </source>
</evidence>
<feature type="disulfide bond" evidence="17">
    <location>
        <begin position="2057"/>
        <end position="2074"/>
    </location>
</feature>
<evidence type="ECO:0000256" key="11">
    <source>
        <dbReference type="ARBA" id="ARBA00022782"/>
    </source>
</evidence>
<dbReference type="PROSITE" id="PS01187">
    <property type="entry name" value="EGF_CA"/>
    <property type="match status" value="4"/>
</dbReference>
<dbReference type="Pfam" id="PF00008">
    <property type="entry name" value="EGF"/>
    <property type="match status" value="5"/>
</dbReference>
<keyword evidence="4" id="KW-1003">Cell membrane</keyword>
<dbReference type="Pfam" id="PF07699">
    <property type="entry name" value="Ephrin_rec_like"/>
    <property type="match status" value="33"/>
</dbReference>
<dbReference type="InterPro" id="IPR001304">
    <property type="entry name" value="C-type_lectin-like"/>
</dbReference>
<dbReference type="InterPro" id="IPR001368">
    <property type="entry name" value="TNFR/NGFR_Cys_rich_reg"/>
</dbReference>
<protein>
    <submittedName>
        <fullName evidence="22">Uncharacterized protein</fullName>
    </submittedName>
</protein>
<keyword evidence="10" id="KW-0677">Repeat</keyword>
<dbReference type="SUPFAM" id="SSF57184">
    <property type="entry name" value="Growth factor receptor domain"/>
    <property type="match status" value="13"/>
</dbReference>
<dbReference type="GO" id="GO:0051241">
    <property type="term" value="P:negative regulation of multicellular organismal process"/>
    <property type="evidence" value="ECO:0007669"/>
    <property type="project" value="UniProtKB-ARBA"/>
</dbReference>